<protein>
    <recommendedName>
        <fullName evidence="3">VWA domain-containing protein</fullName>
    </recommendedName>
</protein>
<sequence>MREKEKDSQSFCAKLAVMISVLMLILVMIATGSKIVYAADNAKATTNNDSGDTVTSPKKIISVVYDDSGSMAGERWTYANYSLQTLTSLLNTQDELYVTYMSDPSDAKKISLTDIQDSVDKIRDKEDYHNTPEESIDTAVGKLESIKGTDATTQYWLIIMTDGAINEMSNESELQKKIDSVKNKKMDNGSSMYIDYLGMGDAWNIKADEANGLYSFKATDDKILDVMKALANQISGRIEVDSSNITQVDKKTVKVHSELPLYSLSVLSQESDAKVLSAKAENELDVERNISLNATDLKNGIKKEKMF</sequence>
<name>A0A173UYR4_9FIRM</name>
<dbReference type="SUPFAM" id="SSF53300">
    <property type="entry name" value="vWA-like"/>
    <property type="match status" value="1"/>
</dbReference>
<proteinExistence type="predicted"/>
<reference evidence="1 2" key="1">
    <citation type="submission" date="2015-09" db="EMBL/GenBank/DDBJ databases">
        <authorList>
            <consortium name="Pathogen Informatics"/>
        </authorList>
    </citation>
    <scope>NUCLEOTIDE SEQUENCE [LARGE SCALE GENOMIC DNA]</scope>
    <source>
        <strain evidence="1 2">2789STDY5834966</strain>
    </source>
</reference>
<dbReference type="InterPro" id="IPR036465">
    <property type="entry name" value="vWFA_dom_sf"/>
</dbReference>
<evidence type="ECO:0000313" key="2">
    <source>
        <dbReference type="Proteomes" id="UP000095390"/>
    </source>
</evidence>
<dbReference type="RefSeq" id="WP_055183348.1">
    <property type="nucleotide sequence ID" value="NZ_CYYC01000057.1"/>
</dbReference>
<dbReference type="AlphaFoldDB" id="A0A173UYR4"/>
<accession>A0A173UYR4</accession>
<dbReference type="Proteomes" id="UP000095390">
    <property type="component" value="Unassembled WGS sequence"/>
</dbReference>
<dbReference type="OrthoDB" id="5098057at2"/>
<evidence type="ECO:0008006" key="3">
    <source>
        <dbReference type="Google" id="ProtNLM"/>
    </source>
</evidence>
<evidence type="ECO:0000313" key="1">
    <source>
        <dbReference type="EMBL" id="CUN20221.1"/>
    </source>
</evidence>
<dbReference type="EMBL" id="CYYC01000057">
    <property type="protein sequence ID" value="CUN20221.1"/>
    <property type="molecule type" value="Genomic_DNA"/>
</dbReference>
<organism evidence="1 2">
    <name type="scientific">Anaerobutyricum hallii</name>
    <dbReference type="NCBI Taxonomy" id="39488"/>
    <lineage>
        <taxon>Bacteria</taxon>
        <taxon>Bacillati</taxon>
        <taxon>Bacillota</taxon>
        <taxon>Clostridia</taxon>
        <taxon>Lachnospirales</taxon>
        <taxon>Lachnospiraceae</taxon>
        <taxon>Anaerobutyricum</taxon>
    </lineage>
</organism>
<dbReference type="Gene3D" id="3.40.50.410">
    <property type="entry name" value="von Willebrand factor, type A domain"/>
    <property type="match status" value="1"/>
</dbReference>
<gene>
    <name evidence="1" type="ORF">ERS852578_02856</name>
</gene>